<dbReference type="Gene3D" id="3.90.70.10">
    <property type="entry name" value="Cysteine proteinases"/>
    <property type="match status" value="1"/>
</dbReference>
<evidence type="ECO:0000256" key="6">
    <source>
        <dbReference type="ARBA" id="ARBA00022801"/>
    </source>
</evidence>
<keyword evidence="6" id="KW-0378">Hydrolase</keyword>
<dbReference type="PANTHER" id="PTHR24006">
    <property type="entry name" value="UBIQUITIN CARBOXYL-TERMINAL HYDROLASE"/>
    <property type="match status" value="1"/>
</dbReference>
<evidence type="ECO:0000259" key="8">
    <source>
        <dbReference type="PROSITE" id="PS50235"/>
    </source>
</evidence>
<keyword evidence="5" id="KW-0833">Ubl conjugation pathway</keyword>
<protein>
    <recommendedName>
        <fullName evidence="3">ubiquitinyl hydrolase 1</fullName>
        <ecNumber evidence="3">3.4.19.12</ecNumber>
    </recommendedName>
</protein>
<dbReference type="GO" id="GO:0006508">
    <property type="term" value="P:proteolysis"/>
    <property type="evidence" value="ECO:0007669"/>
    <property type="project" value="UniProtKB-KW"/>
</dbReference>
<feature type="domain" description="USP" evidence="8">
    <location>
        <begin position="41"/>
        <end position="356"/>
    </location>
</feature>
<dbReference type="Pfam" id="PF00443">
    <property type="entry name" value="UCH"/>
    <property type="match status" value="1"/>
</dbReference>
<dbReference type="EC" id="3.4.19.12" evidence="3"/>
<evidence type="ECO:0000256" key="1">
    <source>
        <dbReference type="ARBA" id="ARBA00000707"/>
    </source>
</evidence>
<evidence type="ECO:0000313" key="9">
    <source>
        <dbReference type="EMBL" id="ORE02828.1"/>
    </source>
</evidence>
<dbReference type="AlphaFoldDB" id="A0A1X0QSW1"/>
<dbReference type="InterPro" id="IPR050164">
    <property type="entry name" value="Peptidase_C19"/>
</dbReference>
<evidence type="ECO:0000256" key="2">
    <source>
        <dbReference type="ARBA" id="ARBA00009085"/>
    </source>
</evidence>
<evidence type="ECO:0000256" key="5">
    <source>
        <dbReference type="ARBA" id="ARBA00022786"/>
    </source>
</evidence>
<sequence>MTKIFKKQNQRNTKPSPASKFIPFDRSKLQYSWSFKRKIGPGFINMFNTCFLNSVLACLTYTAPLSQYLLTNDHKENCLKEGFCALCAMTEHVYKCFKTFKSLTPLAAISLNYFTSNLKRISSRLTLGRQEDAHEFFMFLLDAFQNSYTPAKSKLTPEQEENGLVHYIFGGKLQSQVTCDNCNAKSNSYDRYLDLSVQLNEAESIEDALKSYIQTDVIGGDNPSENGYNCEQCKQKVKAYKQMTISEIPNNLIIHLKRFEYDFHSDSMVKLKKRIRYPTILNMAPYMSEEKHVEKATYRLYAVLVHQGSTCDSGHYYAYVRNSGGSWYLINDEEVCHVGVKEVMKQQAYMLFYEQKEMVANNKDVTNCKMNKKQPEQKLALTELDLPDELHAKKCLKRSRDDSSEDEAKAKKVKFVELDNTVVATDPDAWVVRSADVPHRSLYGNQSPRTYSNAVGHVSQWTVRDC</sequence>
<dbReference type="GO" id="GO:0005634">
    <property type="term" value="C:nucleus"/>
    <property type="evidence" value="ECO:0007669"/>
    <property type="project" value="TreeGrafter"/>
</dbReference>
<dbReference type="VEuPathDB" id="FungiDB:BCV72DRAFT_234045"/>
<evidence type="ECO:0000256" key="4">
    <source>
        <dbReference type="ARBA" id="ARBA00022670"/>
    </source>
</evidence>
<dbReference type="GO" id="GO:0005829">
    <property type="term" value="C:cytosol"/>
    <property type="evidence" value="ECO:0007669"/>
    <property type="project" value="TreeGrafter"/>
</dbReference>
<evidence type="ECO:0000256" key="7">
    <source>
        <dbReference type="ARBA" id="ARBA00022807"/>
    </source>
</evidence>
<dbReference type="PROSITE" id="PS00973">
    <property type="entry name" value="USP_2"/>
    <property type="match status" value="1"/>
</dbReference>
<gene>
    <name evidence="9" type="ORF">BCV72DRAFT_234045</name>
</gene>
<dbReference type="EMBL" id="KV922030">
    <property type="protein sequence ID" value="ORE02828.1"/>
    <property type="molecule type" value="Genomic_DNA"/>
</dbReference>
<accession>A0A1X0QSW1</accession>
<dbReference type="InterPro" id="IPR028889">
    <property type="entry name" value="USP"/>
</dbReference>
<name>A0A1X0QSW1_RHIZD</name>
<dbReference type="PANTHER" id="PTHR24006:SF758">
    <property type="entry name" value="UBIQUITIN CARBOXYL-TERMINAL HYDROLASE 36"/>
    <property type="match status" value="1"/>
</dbReference>
<dbReference type="GO" id="GO:0004843">
    <property type="term" value="F:cysteine-type deubiquitinase activity"/>
    <property type="evidence" value="ECO:0007669"/>
    <property type="project" value="UniProtKB-EC"/>
</dbReference>
<dbReference type="InterPro" id="IPR001394">
    <property type="entry name" value="Peptidase_C19_UCH"/>
</dbReference>
<organism evidence="9">
    <name type="scientific">Rhizopus microsporus var. microsporus</name>
    <dbReference type="NCBI Taxonomy" id="86635"/>
    <lineage>
        <taxon>Eukaryota</taxon>
        <taxon>Fungi</taxon>
        <taxon>Fungi incertae sedis</taxon>
        <taxon>Mucoromycota</taxon>
        <taxon>Mucoromycotina</taxon>
        <taxon>Mucoromycetes</taxon>
        <taxon>Mucorales</taxon>
        <taxon>Mucorineae</taxon>
        <taxon>Rhizopodaceae</taxon>
        <taxon>Rhizopus</taxon>
    </lineage>
</organism>
<dbReference type="InterPro" id="IPR018200">
    <property type="entry name" value="USP_CS"/>
</dbReference>
<proteinExistence type="inferred from homology"/>
<evidence type="ECO:0000256" key="3">
    <source>
        <dbReference type="ARBA" id="ARBA00012759"/>
    </source>
</evidence>
<dbReference type="OrthoDB" id="420187at2759"/>
<comment type="catalytic activity">
    <reaction evidence="1">
        <text>Thiol-dependent hydrolysis of ester, thioester, amide, peptide and isopeptide bonds formed by the C-terminal Gly of ubiquitin (a 76-residue protein attached to proteins as an intracellular targeting signal).</text>
        <dbReference type="EC" id="3.4.19.12"/>
    </reaction>
</comment>
<dbReference type="GO" id="GO:0016579">
    <property type="term" value="P:protein deubiquitination"/>
    <property type="evidence" value="ECO:0007669"/>
    <property type="project" value="InterPro"/>
</dbReference>
<dbReference type="InterPro" id="IPR038765">
    <property type="entry name" value="Papain-like_cys_pep_sf"/>
</dbReference>
<keyword evidence="4" id="KW-0645">Protease</keyword>
<dbReference type="Proteomes" id="UP000242414">
    <property type="component" value="Unassembled WGS sequence"/>
</dbReference>
<reference evidence="9" key="1">
    <citation type="journal article" date="2016" name="Proc. Natl. Acad. Sci. U.S.A.">
        <title>Lipid metabolic changes in an early divergent fungus govern the establishment of a mutualistic symbiosis with endobacteria.</title>
        <authorList>
            <person name="Lastovetsky O.A."/>
            <person name="Gaspar M.L."/>
            <person name="Mondo S.J."/>
            <person name="LaButti K.M."/>
            <person name="Sandor L."/>
            <person name="Grigoriev I.V."/>
            <person name="Henry S.A."/>
            <person name="Pawlowska T.E."/>
        </authorList>
    </citation>
    <scope>NUCLEOTIDE SEQUENCE [LARGE SCALE GENOMIC DNA]</scope>
    <source>
        <strain evidence="9">ATCC 52814</strain>
    </source>
</reference>
<keyword evidence="7" id="KW-0788">Thiol protease</keyword>
<comment type="similarity">
    <text evidence="2">Belongs to the peptidase C19 family.</text>
</comment>
<dbReference type="SUPFAM" id="SSF54001">
    <property type="entry name" value="Cysteine proteinases"/>
    <property type="match status" value="1"/>
</dbReference>
<dbReference type="FunFam" id="3.90.70.10:FF:000119">
    <property type="entry name" value="Ubiquitin specific peptidase 36"/>
    <property type="match status" value="1"/>
</dbReference>
<dbReference type="PROSITE" id="PS50235">
    <property type="entry name" value="USP_3"/>
    <property type="match status" value="1"/>
</dbReference>